<keyword evidence="8" id="KW-0479">Metal-binding</keyword>
<accession>A0A7S2CWN6</accession>
<gene>
    <name evidence="11" type="ORF">DSPE1174_LOCUS17676</name>
</gene>
<evidence type="ECO:0000256" key="3">
    <source>
        <dbReference type="ARBA" id="ARBA00006581"/>
    </source>
</evidence>
<dbReference type="NCBIfam" id="NF001862">
    <property type="entry name" value="PRK00601.1"/>
    <property type="match status" value="1"/>
</dbReference>
<dbReference type="SUPFAM" id="SSF51283">
    <property type="entry name" value="dUTPase-like"/>
    <property type="match status" value="1"/>
</dbReference>
<keyword evidence="5 8" id="KW-0460">Magnesium</keyword>
<feature type="domain" description="dUTPase-like" evidence="10">
    <location>
        <begin position="20"/>
        <end position="146"/>
    </location>
</feature>
<dbReference type="InterPro" id="IPR008181">
    <property type="entry name" value="dUTPase"/>
</dbReference>
<dbReference type="AlphaFoldDB" id="A0A7S2CWN6"/>
<keyword evidence="4 8" id="KW-0378">Hydrolase</keyword>
<organism evidence="11">
    <name type="scientific">Octactis speculum</name>
    <dbReference type="NCBI Taxonomy" id="3111310"/>
    <lineage>
        <taxon>Eukaryota</taxon>
        <taxon>Sar</taxon>
        <taxon>Stramenopiles</taxon>
        <taxon>Ochrophyta</taxon>
        <taxon>Dictyochophyceae</taxon>
        <taxon>Dictyochales</taxon>
        <taxon>Dictyochaceae</taxon>
        <taxon>Octactis</taxon>
    </lineage>
</organism>
<dbReference type="GO" id="GO:0006226">
    <property type="term" value="P:dUMP biosynthetic process"/>
    <property type="evidence" value="ECO:0007669"/>
    <property type="project" value="UniProtKB-UniRule"/>
</dbReference>
<reference evidence="11" key="1">
    <citation type="submission" date="2021-01" db="EMBL/GenBank/DDBJ databases">
        <authorList>
            <person name="Corre E."/>
            <person name="Pelletier E."/>
            <person name="Niang G."/>
            <person name="Scheremetjew M."/>
            <person name="Finn R."/>
            <person name="Kale V."/>
            <person name="Holt S."/>
            <person name="Cochrane G."/>
            <person name="Meng A."/>
            <person name="Brown T."/>
            <person name="Cohen L."/>
        </authorList>
    </citation>
    <scope>NUCLEOTIDE SEQUENCE</scope>
    <source>
        <strain evidence="11">CCMP1381</strain>
    </source>
</reference>
<dbReference type="EC" id="3.6.1.23" evidence="8"/>
<name>A0A7S2CWN6_9STRA</name>
<dbReference type="FunFam" id="2.70.40.10:FF:000004">
    <property type="entry name" value="Deoxyuridine triphosphatase"/>
    <property type="match status" value="1"/>
</dbReference>
<dbReference type="Gene3D" id="2.70.40.10">
    <property type="match status" value="1"/>
</dbReference>
<dbReference type="GO" id="GO:0046081">
    <property type="term" value="P:dUTP catabolic process"/>
    <property type="evidence" value="ECO:0007669"/>
    <property type="project" value="UniProtKB-UniRule"/>
</dbReference>
<comment type="pathway">
    <text evidence="2 8">Pyrimidine metabolism; dUMP biosynthesis; dUMP from dCTP (dUTP route): step 2/2.</text>
</comment>
<evidence type="ECO:0000256" key="7">
    <source>
        <dbReference type="ARBA" id="ARBA00047686"/>
    </source>
</evidence>
<evidence type="ECO:0000256" key="2">
    <source>
        <dbReference type="ARBA" id="ARBA00005142"/>
    </source>
</evidence>
<evidence type="ECO:0000313" key="11">
    <source>
        <dbReference type="EMBL" id="CAD9437683.1"/>
    </source>
</evidence>
<dbReference type="PANTHER" id="PTHR11241:SF0">
    <property type="entry name" value="DEOXYURIDINE 5'-TRIPHOSPHATE NUCLEOTIDOHYDROLASE"/>
    <property type="match status" value="1"/>
</dbReference>
<evidence type="ECO:0000256" key="4">
    <source>
        <dbReference type="ARBA" id="ARBA00022801"/>
    </source>
</evidence>
<dbReference type="NCBIfam" id="TIGR00576">
    <property type="entry name" value="dut"/>
    <property type="match status" value="1"/>
</dbReference>
<protein>
    <recommendedName>
        <fullName evidence="8">Deoxyuridine 5'-triphosphate nucleotidohydrolase</fullName>
        <shortName evidence="8">dUTPase</shortName>
        <ecNumber evidence="8">3.6.1.23</ecNumber>
    </recommendedName>
    <alternativeName>
        <fullName evidence="8">dUTP pyrophosphatase</fullName>
    </alternativeName>
</protein>
<dbReference type="GO" id="GO:0004170">
    <property type="term" value="F:dUTP diphosphatase activity"/>
    <property type="evidence" value="ECO:0007669"/>
    <property type="project" value="UniProtKB-UniRule"/>
</dbReference>
<comment type="cofactor">
    <cofactor evidence="1 8">
        <name>Mg(2+)</name>
        <dbReference type="ChEBI" id="CHEBI:18420"/>
    </cofactor>
</comment>
<sequence>MDSVQKQTILLVKRMSEFAILPSRGSDLAAGYDLSAAYAATVPARGKALCKTDLAIATPLDCYARIAPRSGLAWKKSIDVGAGVVDADYRGNVGVILFNLSDEDFEVQPGDRIAQLILERIHTPQVQEVDELPDTLRGAGGFGSTGVATVGEPDEKRTRLSPSDGGEGEDNIITAVSQSSQLLLPAAELLLFLSEVQANAKSGCLCVSEDSTGGEEVRKRLDVLKRLALGQDDRLVACMQSFRVTHDLADTCGTLELLTNDATQQ</sequence>
<dbReference type="CDD" id="cd07557">
    <property type="entry name" value="trimeric_dUTPase"/>
    <property type="match status" value="1"/>
</dbReference>
<proteinExistence type="inferred from homology"/>
<evidence type="ECO:0000256" key="9">
    <source>
        <dbReference type="SAM" id="MobiDB-lite"/>
    </source>
</evidence>
<dbReference type="EMBL" id="HBGS01034298">
    <property type="protein sequence ID" value="CAD9437683.1"/>
    <property type="molecule type" value="Transcribed_RNA"/>
</dbReference>
<dbReference type="PANTHER" id="PTHR11241">
    <property type="entry name" value="DEOXYURIDINE 5'-TRIPHOSPHATE NUCLEOTIDOHYDROLASE"/>
    <property type="match status" value="1"/>
</dbReference>
<dbReference type="Pfam" id="PF00692">
    <property type="entry name" value="dUTPase"/>
    <property type="match status" value="1"/>
</dbReference>
<evidence type="ECO:0000259" key="10">
    <source>
        <dbReference type="Pfam" id="PF00692"/>
    </source>
</evidence>
<feature type="region of interest" description="Disordered" evidence="9">
    <location>
        <begin position="143"/>
        <end position="170"/>
    </location>
</feature>
<keyword evidence="6 8" id="KW-0546">Nucleotide metabolism</keyword>
<dbReference type="GO" id="GO:0000287">
    <property type="term" value="F:magnesium ion binding"/>
    <property type="evidence" value="ECO:0007669"/>
    <property type="project" value="UniProtKB-UniRule"/>
</dbReference>
<evidence type="ECO:0000256" key="6">
    <source>
        <dbReference type="ARBA" id="ARBA00023080"/>
    </source>
</evidence>
<evidence type="ECO:0000256" key="1">
    <source>
        <dbReference type="ARBA" id="ARBA00001946"/>
    </source>
</evidence>
<evidence type="ECO:0000256" key="5">
    <source>
        <dbReference type="ARBA" id="ARBA00022842"/>
    </source>
</evidence>
<evidence type="ECO:0000256" key="8">
    <source>
        <dbReference type="RuleBase" id="RU367024"/>
    </source>
</evidence>
<comment type="similarity">
    <text evidence="3 8">Belongs to the dUTPase family.</text>
</comment>
<comment type="function">
    <text evidence="8">Involved in nucleotide metabolism via production of dUMP, the immediate precursor of thymidine nucleotides, and decreases the intracellular concentration of dUTP so that uracil cannot be incorporated into DNA.</text>
</comment>
<dbReference type="InterPro" id="IPR033704">
    <property type="entry name" value="dUTPase_trimeric"/>
</dbReference>
<dbReference type="UniPathway" id="UPA00610">
    <property type="reaction ID" value="UER00666"/>
</dbReference>
<dbReference type="InterPro" id="IPR029054">
    <property type="entry name" value="dUTPase-like"/>
</dbReference>
<comment type="catalytic activity">
    <reaction evidence="7 8">
        <text>dUTP + H2O = dUMP + diphosphate + H(+)</text>
        <dbReference type="Rhea" id="RHEA:10248"/>
        <dbReference type="ChEBI" id="CHEBI:15377"/>
        <dbReference type="ChEBI" id="CHEBI:15378"/>
        <dbReference type="ChEBI" id="CHEBI:33019"/>
        <dbReference type="ChEBI" id="CHEBI:61555"/>
        <dbReference type="ChEBI" id="CHEBI:246422"/>
        <dbReference type="EC" id="3.6.1.23"/>
    </reaction>
</comment>
<dbReference type="InterPro" id="IPR036157">
    <property type="entry name" value="dUTPase-like_sf"/>
</dbReference>